<comment type="caution">
    <text evidence="1">The sequence shown here is derived from an EMBL/GenBank/DDBJ whole genome shotgun (WGS) entry which is preliminary data.</text>
</comment>
<reference evidence="1" key="1">
    <citation type="journal article" date="2015" name="Nature">
        <title>Complex archaea that bridge the gap between prokaryotes and eukaryotes.</title>
        <authorList>
            <person name="Spang A."/>
            <person name="Saw J.H."/>
            <person name="Jorgensen S.L."/>
            <person name="Zaremba-Niedzwiedzka K."/>
            <person name="Martijn J."/>
            <person name="Lind A.E."/>
            <person name="van Eijk R."/>
            <person name="Schleper C."/>
            <person name="Guy L."/>
            <person name="Ettema T.J."/>
        </authorList>
    </citation>
    <scope>NUCLEOTIDE SEQUENCE</scope>
</reference>
<dbReference type="AlphaFoldDB" id="A0A0F9IU05"/>
<name>A0A0F9IU05_9ZZZZ</name>
<protein>
    <submittedName>
        <fullName evidence="1">Uncharacterized protein</fullName>
    </submittedName>
</protein>
<organism evidence="1">
    <name type="scientific">marine sediment metagenome</name>
    <dbReference type="NCBI Taxonomy" id="412755"/>
    <lineage>
        <taxon>unclassified sequences</taxon>
        <taxon>metagenomes</taxon>
        <taxon>ecological metagenomes</taxon>
    </lineage>
</organism>
<accession>A0A0F9IU05</accession>
<evidence type="ECO:0000313" key="1">
    <source>
        <dbReference type="EMBL" id="KKL90597.1"/>
    </source>
</evidence>
<proteinExistence type="predicted"/>
<sequence>MKQGIREQSLAPKYPVGLRYPLGDWTFHYCRAKVALPYNKWGSGNDDVLHEQNTAVVAVEGALDLTIVGSFTKDQFKGGYINIWTNPLQMLLRVKGNDAGDGVNTVIHLKDPLLADVALATFTDIHANIYNNCSNLGGLGVAGELQIVCVPLIAVTIGYHFWGLTYGPAIGVAHTGAGLGASSNEKTVYFWPDGSIDSLANIITDGGTAGQQIAGTMLPRLANPAGTPADDIFYMLKLAP</sequence>
<gene>
    <name evidence="1" type="ORF">LCGC14_1903110</name>
</gene>
<dbReference type="EMBL" id="LAZR01019968">
    <property type="protein sequence ID" value="KKL90597.1"/>
    <property type="molecule type" value="Genomic_DNA"/>
</dbReference>